<dbReference type="Gramene" id="mRNA:HanXRQr2_Chr07g0302431">
    <property type="protein sequence ID" value="CDS:HanXRQr2_Chr07g0302431.1"/>
    <property type="gene ID" value="HanXRQr2_Chr07g0302431"/>
</dbReference>
<evidence type="ECO:0000313" key="2">
    <source>
        <dbReference type="Proteomes" id="UP000215914"/>
    </source>
</evidence>
<sequence>MFGLTYFQLFQKSLWKNFAKDFCLQKESQTPSKVLFSSTKGTPNTLREWKLGFLSENEINKGC</sequence>
<reference evidence="1" key="1">
    <citation type="journal article" date="2017" name="Nature">
        <title>The sunflower genome provides insights into oil metabolism, flowering and Asterid evolution.</title>
        <authorList>
            <person name="Badouin H."/>
            <person name="Gouzy J."/>
            <person name="Grassa C.J."/>
            <person name="Murat F."/>
            <person name="Staton S.E."/>
            <person name="Cottret L."/>
            <person name="Lelandais-Briere C."/>
            <person name="Owens G.L."/>
            <person name="Carrere S."/>
            <person name="Mayjonade B."/>
            <person name="Legrand L."/>
            <person name="Gill N."/>
            <person name="Kane N.C."/>
            <person name="Bowers J.E."/>
            <person name="Hubner S."/>
            <person name="Bellec A."/>
            <person name="Berard A."/>
            <person name="Berges H."/>
            <person name="Blanchet N."/>
            <person name="Boniface M.C."/>
            <person name="Brunel D."/>
            <person name="Catrice O."/>
            <person name="Chaidir N."/>
            <person name="Claudel C."/>
            <person name="Donnadieu C."/>
            <person name="Faraut T."/>
            <person name="Fievet G."/>
            <person name="Helmstetter N."/>
            <person name="King M."/>
            <person name="Knapp S.J."/>
            <person name="Lai Z."/>
            <person name="Le Paslier M.C."/>
            <person name="Lippi Y."/>
            <person name="Lorenzon L."/>
            <person name="Mandel J.R."/>
            <person name="Marage G."/>
            <person name="Marchand G."/>
            <person name="Marquand E."/>
            <person name="Bret-Mestries E."/>
            <person name="Morien E."/>
            <person name="Nambeesan S."/>
            <person name="Nguyen T."/>
            <person name="Pegot-Espagnet P."/>
            <person name="Pouilly N."/>
            <person name="Raftis F."/>
            <person name="Sallet E."/>
            <person name="Schiex T."/>
            <person name="Thomas J."/>
            <person name="Vandecasteele C."/>
            <person name="Vares D."/>
            <person name="Vear F."/>
            <person name="Vautrin S."/>
            <person name="Crespi M."/>
            <person name="Mangin B."/>
            <person name="Burke J.M."/>
            <person name="Salse J."/>
            <person name="Munos S."/>
            <person name="Vincourt P."/>
            <person name="Rieseberg L.H."/>
            <person name="Langlade N.B."/>
        </authorList>
    </citation>
    <scope>NUCLEOTIDE SEQUENCE</scope>
    <source>
        <tissue evidence="1">Leaves</tissue>
    </source>
</reference>
<protein>
    <submittedName>
        <fullName evidence="1">Uncharacterized protein</fullName>
    </submittedName>
</protein>
<evidence type="ECO:0000313" key="1">
    <source>
        <dbReference type="EMBL" id="KAF5799252.1"/>
    </source>
</evidence>
<dbReference type="EMBL" id="MNCJ02000322">
    <property type="protein sequence ID" value="KAF5799252.1"/>
    <property type="molecule type" value="Genomic_DNA"/>
</dbReference>
<proteinExistence type="predicted"/>
<reference evidence="1" key="2">
    <citation type="submission" date="2020-06" db="EMBL/GenBank/DDBJ databases">
        <title>Helianthus annuus Genome sequencing and assembly Release 2.</title>
        <authorList>
            <person name="Gouzy J."/>
            <person name="Langlade N."/>
            <person name="Munos S."/>
        </authorList>
    </citation>
    <scope>NUCLEOTIDE SEQUENCE</scope>
    <source>
        <tissue evidence="1">Leaves</tissue>
    </source>
</reference>
<gene>
    <name evidence="1" type="ORF">HanXRQr2_Chr07g0302431</name>
</gene>
<dbReference type="AlphaFoldDB" id="A0A9K3NG77"/>
<accession>A0A9K3NG77</accession>
<organism evidence="1 2">
    <name type="scientific">Helianthus annuus</name>
    <name type="common">Common sunflower</name>
    <dbReference type="NCBI Taxonomy" id="4232"/>
    <lineage>
        <taxon>Eukaryota</taxon>
        <taxon>Viridiplantae</taxon>
        <taxon>Streptophyta</taxon>
        <taxon>Embryophyta</taxon>
        <taxon>Tracheophyta</taxon>
        <taxon>Spermatophyta</taxon>
        <taxon>Magnoliopsida</taxon>
        <taxon>eudicotyledons</taxon>
        <taxon>Gunneridae</taxon>
        <taxon>Pentapetalae</taxon>
        <taxon>asterids</taxon>
        <taxon>campanulids</taxon>
        <taxon>Asterales</taxon>
        <taxon>Asteraceae</taxon>
        <taxon>Asteroideae</taxon>
        <taxon>Heliantheae alliance</taxon>
        <taxon>Heliantheae</taxon>
        <taxon>Helianthus</taxon>
    </lineage>
</organism>
<keyword evidence="2" id="KW-1185">Reference proteome</keyword>
<name>A0A9K3NG77_HELAN</name>
<dbReference type="Proteomes" id="UP000215914">
    <property type="component" value="Unassembled WGS sequence"/>
</dbReference>
<comment type="caution">
    <text evidence="1">The sequence shown here is derived from an EMBL/GenBank/DDBJ whole genome shotgun (WGS) entry which is preliminary data.</text>
</comment>